<dbReference type="EMBL" id="CAFBMT010000020">
    <property type="protein sequence ID" value="CAB4949266.1"/>
    <property type="molecule type" value="Genomic_DNA"/>
</dbReference>
<name>A0A6J6A970_9ZZZZ</name>
<dbReference type="EMBL" id="CAFAAV010000043">
    <property type="protein sequence ID" value="CAB4811510.1"/>
    <property type="molecule type" value="Genomic_DNA"/>
</dbReference>
<dbReference type="EMBL" id="CAEZYF010000022">
    <property type="protein sequence ID" value="CAB4738697.1"/>
    <property type="molecule type" value="Genomic_DNA"/>
</dbReference>
<proteinExistence type="predicted"/>
<evidence type="ECO:0000313" key="2">
    <source>
        <dbReference type="EMBL" id="CAB4365123.1"/>
    </source>
</evidence>
<dbReference type="Gene3D" id="3.40.50.1820">
    <property type="entry name" value="alpha/beta hydrolase"/>
    <property type="match status" value="1"/>
</dbReference>
<dbReference type="InterPro" id="IPR050266">
    <property type="entry name" value="AB_hydrolase_sf"/>
</dbReference>
<dbReference type="PANTHER" id="PTHR43798">
    <property type="entry name" value="MONOACYLGLYCEROL LIPASE"/>
    <property type="match status" value="1"/>
</dbReference>
<evidence type="ECO:0000313" key="3">
    <source>
        <dbReference type="EMBL" id="CAB4738697.1"/>
    </source>
</evidence>
<evidence type="ECO:0000313" key="4">
    <source>
        <dbReference type="EMBL" id="CAB4811510.1"/>
    </source>
</evidence>
<accession>A0A6J6A970</accession>
<protein>
    <submittedName>
        <fullName evidence="2">Unannotated protein</fullName>
    </submittedName>
</protein>
<dbReference type="EMBL" id="CAESGF010000024">
    <property type="protein sequence ID" value="CAB4365123.1"/>
    <property type="molecule type" value="Genomic_DNA"/>
</dbReference>
<evidence type="ECO:0000313" key="7">
    <source>
        <dbReference type="EMBL" id="CAB5007715.1"/>
    </source>
</evidence>
<reference evidence="2" key="1">
    <citation type="submission" date="2020-05" db="EMBL/GenBank/DDBJ databases">
        <authorList>
            <person name="Chiriac C."/>
            <person name="Salcher M."/>
            <person name="Ghai R."/>
            <person name="Kavagutti S V."/>
        </authorList>
    </citation>
    <scope>NUCLEOTIDE SEQUENCE</scope>
</reference>
<dbReference type="GO" id="GO:0016020">
    <property type="term" value="C:membrane"/>
    <property type="evidence" value="ECO:0007669"/>
    <property type="project" value="TreeGrafter"/>
</dbReference>
<dbReference type="SUPFAM" id="SSF53474">
    <property type="entry name" value="alpha/beta-Hydrolases"/>
    <property type="match status" value="1"/>
</dbReference>
<dbReference type="EMBL" id="CAFBIY010000004">
    <property type="protein sequence ID" value="CAB4846220.1"/>
    <property type="molecule type" value="Genomic_DNA"/>
</dbReference>
<feature type="domain" description="AB hydrolase-1" evidence="1">
    <location>
        <begin position="29"/>
        <end position="121"/>
    </location>
</feature>
<dbReference type="Pfam" id="PF00561">
    <property type="entry name" value="Abhydrolase_1"/>
    <property type="match status" value="1"/>
</dbReference>
<gene>
    <name evidence="3" type="ORF">UFOPK2656_02737</name>
    <name evidence="4" type="ORF">UFOPK3099_00772</name>
    <name evidence="5" type="ORF">UFOPK3267_00153</name>
    <name evidence="6" type="ORF">UFOPK3651_02731</name>
    <name evidence="7" type="ORF">UFOPK3931_02626</name>
    <name evidence="2" type="ORF">UFOPK4189_02879</name>
</gene>
<dbReference type="InterPro" id="IPR000073">
    <property type="entry name" value="AB_hydrolase_1"/>
</dbReference>
<evidence type="ECO:0000313" key="5">
    <source>
        <dbReference type="EMBL" id="CAB4846220.1"/>
    </source>
</evidence>
<evidence type="ECO:0000313" key="6">
    <source>
        <dbReference type="EMBL" id="CAB4949266.1"/>
    </source>
</evidence>
<organism evidence="2">
    <name type="scientific">freshwater metagenome</name>
    <dbReference type="NCBI Taxonomy" id="449393"/>
    <lineage>
        <taxon>unclassified sequences</taxon>
        <taxon>metagenomes</taxon>
        <taxon>ecological metagenomes</taxon>
    </lineage>
</organism>
<sequence>MPITERFTLNDGVRLRWLDNSPAAPEGLPILFSPGFSDFADDYIEMLEFMSPRRVVVVEVRGRGGSDAGEDLDYSAPQHAADLRAVVEDAGFDRFHVMTFSRGTTWGLEMAFGLRDRVASISIGDYWAKEHGVSEDLARGMLATRFRGKPVPERIPEHVLLSVFRESIEREFSSHLAAMPCPVLLAHGTEEGRLVDDAGIAEYRAARPDIEVVTIHGAAHDLFRLDRHAYPRAVLTFIANDCPGL</sequence>
<evidence type="ECO:0000259" key="1">
    <source>
        <dbReference type="Pfam" id="PF00561"/>
    </source>
</evidence>
<dbReference type="InterPro" id="IPR029058">
    <property type="entry name" value="AB_hydrolase_fold"/>
</dbReference>
<dbReference type="AlphaFoldDB" id="A0A6J6A970"/>
<dbReference type="PANTHER" id="PTHR43798:SF33">
    <property type="entry name" value="HYDROLASE, PUTATIVE (AFU_ORTHOLOGUE AFUA_2G14860)-RELATED"/>
    <property type="match status" value="1"/>
</dbReference>
<dbReference type="EMBL" id="CAFBOL010000096">
    <property type="protein sequence ID" value="CAB5007715.1"/>
    <property type="molecule type" value="Genomic_DNA"/>
</dbReference>